<gene>
    <name evidence="3" type="ORF">CRE_28270</name>
</gene>
<accession>E3LN23</accession>
<keyword evidence="1" id="KW-0812">Transmembrane</keyword>
<evidence type="ECO:0000313" key="4">
    <source>
        <dbReference type="Proteomes" id="UP000008281"/>
    </source>
</evidence>
<dbReference type="OrthoDB" id="5795694at2759"/>
<keyword evidence="4" id="KW-1185">Reference proteome</keyword>
<feature type="domain" description="DUF7087" evidence="2">
    <location>
        <begin position="35"/>
        <end position="155"/>
    </location>
</feature>
<dbReference type="PANTHER" id="PTHR36940">
    <property type="entry name" value="PROTEIN CBG20338"/>
    <property type="match status" value="1"/>
</dbReference>
<evidence type="ECO:0000313" key="3">
    <source>
        <dbReference type="EMBL" id="EFP03332.1"/>
    </source>
</evidence>
<dbReference type="Proteomes" id="UP000008281">
    <property type="component" value="Unassembled WGS sequence"/>
</dbReference>
<dbReference type="FunCoup" id="E3LN23">
    <property type="interactions" value="402"/>
</dbReference>
<feature type="transmembrane region" description="Helical" evidence="1">
    <location>
        <begin position="97"/>
        <end position="120"/>
    </location>
</feature>
<dbReference type="InParanoid" id="E3LN23"/>
<feature type="transmembrane region" description="Helical" evidence="1">
    <location>
        <begin position="55"/>
        <end position="76"/>
    </location>
</feature>
<evidence type="ECO:0000259" key="2">
    <source>
        <dbReference type="Pfam" id="PF23346"/>
    </source>
</evidence>
<dbReference type="eggNOG" id="ENOG502T0NH">
    <property type="taxonomic scope" value="Eukaryota"/>
</dbReference>
<feature type="transmembrane region" description="Helical" evidence="1">
    <location>
        <begin position="32"/>
        <end position="49"/>
    </location>
</feature>
<dbReference type="EMBL" id="DS268411">
    <property type="protein sequence ID" value="EFP03332.1"/>
    <property type="molecule type" value="Genomic_DNA"/>
</dbReference>
<keyword evidence="1" id="KW-0472">Membrane</keyword>
<sequence>MSATMQTNYDFPTIVNNSRAVQVSFILPRTHIITVFQVLCTIFQMILIYTESAALSFLTFVCYSLLVGMHLLHLARRWYYNIDGRYDVRQIIRDNEITLRIQYAVAIFSPLILGFLSWTFVELNNGLVHTLFHLSVMIQVAFAVGQLGFEFYEVCVSSKNK</sequence>
<dbReference type="InterPro" id="IPR055514">
    <property type="entry name" value="DUF7087"/>
</dbReference>
<dbReference type="HOGENOM" id="CLU_1779154_0_0_1"/>
<protein>
    <recommendedName>
        <fullName evidence="2">DUF7087 domain-containing protein</fullName>
    </recommendedName>
</protein>
<organism evidence="4">
    <name type="scientific">Caenorhabditis remanei</name>
    <name type="common">Caenorhabditis vulgaris</name>
    <dbReference type="NCBI Taxonomy" id="31234"/>
    <lineage>
        <taxon>Eukaryota</taxon>
        <taxon>Metazoa</taxon>
        <taxon>Ecdysozoa</taxon>
        <taxon>Nematoda</taxon>
        <taxon>Chromadorea</taxon>
        <taxon>Rhabditida</taxon>
        <taxon>Rhabditina</taxon>
        <taxon>Rhabditomorpha</taxon>
        <taxon>Rhabditoidea</taxon>
        <taxon>Rhabditidae</taxon>
        <taxon>Peloderinae</taxon>
        <taxon>Caenorhabditis</taxon>
    </lineage>
</organism>
<dbReference type="Pfam" id="PF23346">
    <property type="entry name" value="DUF7087"/>
    <property type="match status" value="1"/>
</dbReference>
<evidence type="ECO:0000256" key="1">
    <source>
        <dbReference type="SAM" id="Phobius"/>
    </source>
</evidence>
<dbReference type="PANTHER" id="PTHR36940:SF1">
    <property type="entry name" value="DUF3278 DOMAIN-CONTAINING PROTEIN"/>
    <property type="match status" value="1"/>
</dbReference>
<feature type="transmembrane region" description="Helical" evidence="1">
    <location>
        <begin position="132"/>
        <end position="152"/>
    </location>
</feature>
<keyword evidence="1" id="KW-1133">Transmembrane helix</keyword>
<reference evidence="3" key="1">
    <citation type="submission" date="2007-07" db="EMBL/GenBank/DDBJ databases">
        <title>PCAP assembly of the Caenorhabditis remanei genome.</title>
        <authorList>
            <consortium name="The Caenorhabditis remanei Sequencing Consortium"/>
            <person name="Wilson R.K."/>
        </authorList>
    </citation>
    <scope>NUCLEOTIDE SEQUENCE [LARGE SCALE GENOMIC DNA]</scope>
    <source>
        <strain evidence="3">PB4641</strain>
    </source>
</reference>
<dbReference type="OMA" id="YDFPTIV"/>
<name>E3LN23_CAERE</name>
<dbReference type="AlphaFoldDB" id="E3LN23"/>
<proteinExistence type="predicted"/>